<dbReference type="Gene3D" id="6.10.140.1330">
    <property type="match status" value="1"/>
</dbReference>
<feature type="transmembrane region" description="Helical" evidence="10">
    <location>
        <begin position="387"/>
        <end position="410"/>
    </location>
</feature>
<evidence type="ECO:0000256" key="3">
    <source>
        <dbReference type="ARBA" id="ARBA00022475"/>
    </source>
</evidence>
<keyword evidence="3 10" id="KW-1003">Cell membrane</keyword>
<evidence type="ECO:0000256" key="4">
    <source>
        <dbReference type="ARBA" id="ARBA00022692"/>
    </source>
</evidence>
<name>A0A227P9S2_9FLAO</name>
<gene>
    <name evidence="12" type="ORF">B0A64_10970</name>
</gene>
<comment type="subcellular location">
    <subcellularLocation>
        <location evidence="1 10">Cell membrane</location>
        <topology evidence="1 10">Multi-pass membrane protein</topology>
    </subcellularLocation>
</comment>
<dbReference type="GO" id="GO:0005886">
    <property type="term" value="C:plasma membrane"/>
    <property type="evidence" value="ECO:0007669"/>
    <property type="project" value="UniProtKB-SubCell"/>
</dbReference>
<dbReference type="GO" id="GO:0051453">
    <property type="term" value="P:regulation of intracellular pH"/>
    <property type="evidence" value="ECO:0007669"/>
    <property type="project" value="TreeGrafter"/>
</dbReference>
<dbReference type="GO" id="GO:0098719">
    <property type="term" value="P:sodium ion import across plasma membrane"/>
    <property type="evidence" value="ECO:0007669"/>
    <property type="project" value="TreeGrafter"/>
</dbReference>
<evidence type="ECO:0000256" key="10">
    <source>
        <dbReference type="RuleBase" id="RU366002"/>
    </source>
</evidence>
<sequence>MENYSIIIFILAIVIGLSAFADKVKLPYPILLVIVGIAIGFIPSMGEIEINPEIIFLIFLPPLLYDASFNISPKDFKTNINTIGTLAISLVFLTTIGIAVVARYIIPGMTWPLSFVLGSILSATDAVAAISITKGLKLSHKTLTILEGESLINDASALVAYRFAVAAVMGSAFIIWKATLQFVLLLGGGFLVGFVMAKILSFILTRVHKNINVTISFMLLMPFVTYLIAENLHVSGVIAVVILGLAIARFSKKIFPESLKNQSRSLWDIIIFLLNGLIFILIGLNFRYILKDIDNDMILPYIGYAAIITVVALLIRMARIFLQKINLQKAFQNTKRKRKVSEHALLDFNNSIILSWSGMRGIVSLAIALGLPKLLQDGTPFPERTVIIFISVAVVLLTLIGQGLTLPFIVKKLNTKKVETTPLFK</sequence>
<comment type="function">
    <text evidence="10">Na(+)/H(+) antiporter that extrudes sodium in exchange for external protons.</text>
</comment>
<evidence type="ECO:0000256" key="8">
    <source>
        <dbReference type="ARBA" id="ARBA00023136"/>
    </source>
</evidence>
<evidence type="ECO:0000313" key="13">
    <source>
        <dbReference type="Proteomes" id="UP000214684"/>
    </source>
</evidence>
<evidence type="ECO:0000256" key="5">
    <source>
        <dbReference type="ARBA" id="ARBA00022989"/>
    </source>
</evidence>
<keyword evidence="4 10" id="KW-0812">Transmembrane</keyword>
<evidence type="ECO:0000256" key="7">
    <source>
        <dbReference type="ARBA" id="ARBA00023065"/>
    </source>
</evidence>
<dbReference type="PANTHER" id="PTHR10110:SF86">
    <property type="entry name" value="SODIUM_HYDROGEN EXCHANGER 7"/>
    <property type="match status" value="1"/>
</dbReference>
<dbReference type="InterPro" id="IPR004705">
    <property type="entry name" value="Cation/H_exchanger_CPA1_bac"/>
</dbReference>
<comment type="similarity">
    <text evidence="10">Belongs to the monovalent cation:proton antiporter 1 (CPA1) transporter (TC 2.A.36) family.</text>
</comment>
<accession>A0A227P9S2</accession>
<dbReference type="PANTHER" id="PTHR10110">
    <property type="entry name" value="SODIUM/HYDROGEN EXCHANGER"/>
    <property type="match status" value="1"/>
</dbReference>
<dbReference type="RefSeq" id="WP_089479609.1">
    <property type="nucleotide sequence ID" value="NZ_MUGS01000015.1"/>
</dbReference>
<dbReference type="EMBL" id="MUGS01000015">
    <property type="protein sequence ID" value="OXG06669.1"/>
    <property type="molecule type" value="Genomic_DNA"/>
</dbReference>
<evidence type="ECO:0000256" key="6">
    <source>
        <dbReference type="ARBA" id="ARBA00023053"/>
    </source>
</evidence>
<feature type="transmembrane region" description="Helical" evidence="10">
    <location>
        <begin position="157"/>
        <end position="176"/>
    </location>
</feature>
<keyword evidence="5 10" id="KW-1133">Transmembrane helix</keyword>
<keyword evidence="7 10" id="KW-0406">Ion transport</keyword>
<dbReference type="AlphaFoldDB" id="A0A227P9S2"/>
<dbReference type="OrthoDB" id="9809206at2"/>
<protein>
    <submittedName>
        <fullName evidence="12">Na+/H+ antiporter</fullName>
    </submittedName>
</protein>
<proteinExistence type="inferred from homology"/>
<feature type="transmembrane region" description="Helical" evidence="10">
    <location>
        <begin position="6"/>
        <end position="21"/>
    </location>
</feature>
<feature type="transmembrane region" description="Helical" evidence="10">
    <location>
        <begin position="28"/>
        <end position="48"/>
    </location>
</feature>
<feature type="transmembrane region" description="Helical" evidence="10">
    <location>
        <begin position="112"/>
        <end position="136"/>
    </location>
</feature>
<feature type="transmembrane region" description="Helical" evidence="10">
    <location>
        <begin position="182"/>
        <end position="204"/>
    </location>
</feature>
<keyword evidence="2 10" id="KW-0813">Transport</keyword>
<evidence type="ECO:0000256" key="1">
    <source>
        <dbReference type="ARBA" id="ARBA00004651"/>
    </source>
</evidence>
<evidence type="ECO:0000259" key="11">
    <source>
        <dbReference type="Pfam" id="PF00999"/>
    </source>
</evidence>
<keyword evidence="8 10" id="KW-0472">Membrane</keyword>
<feature type="transmembrane region" description="Helical" evidence="10">
    <location>
        <begin position="270"/>
        <end position="289"/>
    </location>
</feature>
<dbReference type="InterPro" id="IPR006153">
    <property type="entry name" value="Cation/H_exchanger_TM"/>
</dbReference>
<comment type="caution">
    <text evidence="12">The sequence shown here is derived from an EMBL/GenBank/DDBJ whole genome shotgun (WGS) entry which is preliminary data.</text>
</comment>
<dbReference type="NCBIfam" id="TIGR00831">
    <property type="entry name" value="a_cpa1"/>
    <property type="match status" value="1"/>
</dbReference>
<dbReference type="Proteomes" id="UP000214684">
    <property type="component" value="Unassembled WGS sequence"/>
</dbReference>
<evidence type="ECO:0000313" key="12">
    <source>
        <dbReference type="EMBL" id="OXG06669.1"/>
    </source>
</evidence>
<keyword evidence="9 10" id="KW-0739">Sodium transport</keyword>
<organism evidence="12 13">
    <name type="scientific">Flavobacterium araucananum</name>
    <dbReference type="NCBI Taxonomy" id="946678"/>
    <lineage>
        <taxon>Bacteria</taxon>
        <taxon>Pseudomonadati</taxon>
        <taxon>Bacteroidota</taxon>
        <taxon>Flavobacteriia</taxon>
        <taxon>Flavobacteriales</taxon>
        <taxon>Flavobacteriaceae</taxon>
        <taxon>Flavobacterium</taxon>
    </lineage>
</organism>
<feature type="transmembrane region" description="Helical" evidence="10">
    <location>
        <begin position="83"/>
        <end position="106"/>
    </location>
</feature>
<feature type="transmembrane region" description="Helical" evidence="10">
    <location>
        <begin position="234"/>
        <end position="250"/>
    </location>
</feature>
<dbReference type="InterPro" id="IPR018422">
    <property type="entry name" value="Cation/H_exchanger_CPA1"/>
</dbReference>
<keyword evidence="6 10" id="KW-0915">Sodium</keyword>
<dbReference type="GO" id="GO:0015386">
    <property type="term" value="F:potassium:proton antiporter activity"/>
    <property type="evidence" value="ECO:0007669"/>
    <property type="project" value="TreeGrafter"/>
</dbReference>
<feature type="domain" description="Cation/H+ exchanger transmembrane" evidence="11">
    <location>
        <begin position="11"/>
        <end position="412"/>
    </location>
</feature>
<keyword evidence="10" id="KW-0050">Antiport</keyword>
<dbReference type="GO" id="GO:0015385">
    <property type="term" value="F:sodium:proton antiporter activity"/>
    <property type="evidence" value="ECO:0007669"/>
    <property type="project" value="InterPro"/>
</dbReference>
<feature type="transmembrane region" description="Helical" evidence="10">
    <location>
        <begin position="301"/>
        <end position="322"/>
    </location>
</feature>
<evidence type="ECO:0000256" key="2">
    <source>
        <dbReference type="ARBA" id="ARBA00022448"/>
    </source>
</evidence>
<dbReference type="Pfam" id="PF00999">
    <property type="entry name" value="Na_H_Exchanger"/>
    <property type="match status" value="1"/>
</dbReference>
<reference evidence="12 13" key="1">
    <citation type="submission" date="2016-11" db="EMBL/GenBank/DDBJ databases">
        <title>Whole genomes of Flavobacteriaceae.</title>
        <authorList>
            <person name="Stine C."/>
            <person name="Li C."/>
            <person name="Tadesse D."/>
        </authorList>
    </citation>
    <scope>NUCLEOTIDE SEQUENCE [LARGE SCALE GENOMIC DNA]</scope>
    <source>
        <strain evidence="12 13">DSM 24704</strain>
    </source>
</reference>
<keyword evidence="13" id="KW-1185">Reference proteome</keyword>
<evidence type="ECO:0000256" key="9">
    <source>
        <dbReference type="ARBA" id="ARBA00023201"/>
    </source>
</evidence>
<feature type="transmembrane region" description="Helical" evidence="10">
    <location>
        <begin position="343"/>
        <end position="367"/>
    </location>
</feature>